<feature type="region of interest" description="Disordered" evidence="1">
    <location>
        <begin position="46"/>
        <end position="94"/>
    </location>
</feature>
<feature type="compositionally biased region" description="Low complexity" evidence="1">
    <location>
        <begin position="82"/>
        <end position="94"/>
    </location>
</feature>
<evidence type="ECO:0000259" key="2">
    <source>
        <dbReference type="Pfam" id="PF24864"/>
    </source>
</evidence>
<reference evidence="5" key="3">
    <citation type="submission" date="2025-04" db="UniProtKB">
        <authorList>
            <consortium name="RefSeq"/>
        </authorList>
    </citation>
    <scope>IDENTIFICATION</scope>
    <source>
        <strain evidence="5">CBS 304.34</strain>
    </source>
</reference>
<feature type="compositionally biased region" description="Polar residues" evidence="1">
    <location>
        <begin position="70"/>
        <end position="81"/>
    </location>
</feature>
<reference evidence="3 5" key="1">
    <citation type="journal article" date="2020" name="Stud. Mycol.">
        <title>101 Dothideomycetes genomes: a test case for predicting lifestyles and emergence of pathogens.</title>
        <authorList>
            <person name="Haridas S."/>
            <person name="Albert R."/>
            <person name="Binder M."/>
            <person name="Bloem J."/>
            <person name="Labutti K."/>
            <person name="Salamov A."/>
            <person name="Andreopoulos B."/>
            <person name="Baker S."/>
            <person name="Barry K."/>
            <person name="Bills G."/>
            <person name="Bluhm B."/>
            <person name="Cannon C."/>
            <person name="Castanera R."/>
            <person name="Culley D."/>
            <person name="Daum C."/>
            <person name="Ezra D."/>
            <person name="Gonzalez J."/>
            <person name="Henrissat B."/>
            <person name="Kuo A."/>
            <person name="Liang C."/>
            <person name="Lipzen A."/>
            <person name="Lutzoni F."/>
            <person name="Magnuson J."/>
            <person name="Mondo S."/>
            <person name="Nolan M."/>
            <person name="Ohm R."/>
            <person name="Pangilinan J."/>
            <person name="Park H.-J."/>
            <person name="Ramirez L."/>
            <person name="Alfaro M."/>
            <person name="Sun H."/>
            <person name="Tritt A."/>
            <person name="Yoshinaga Y."/>
            <person name="Zwiers L.-H."/>
            <person name="Turgeon B."/>
            <person name="Goodwin S."/>
            <person name="Spatafora J."/>
            <person name="Crous P."/>
            <person name="Grigoriev I."/>
        </authorList>
    </citation>
    <scope>NUCLEOTIDE SEQUENCE</scope>
    <source>
        <strain evidence="3 5">CBS 304.34</strain>
    </source>
</reference>
<evidence type="ECO:0000313" key="3">
    <source>
        <dbReference type="EMBL" id="KAF2803909.1"/>
    </source>
</evidence>
<sequence length="355" mass="40458">MPRLDHSLESRKDYDRSRRNAYPPTDLQITSFRKIVRKSISSIQSLQSLSLSKEKKPSRSKPGKSRDKPTSSQTRPLPTNISDLPPSSKQPQSPLFRLTPELRQQIYRHVLGTSNIHLTLRHGGQLLRHTRCKCPSCPGTVKYRDRVHPAWTLDWHCDSATYDYGGALASPQLLRTCRAVYAEAIEFLYSENVFSFRSQKTLARFLADVAPEKLAHVRVVHLDVVPCQNATSLGYHHEMECAFSAIRVTARLPGLRELEVRAHAAEKSVQPAGVGYHREDTLPYQLLAVRKRVFERGGLEGATRLKVYLPPGVDAMVKWMREEGSYEVGELEEWEWAKGRELYQWKVESEPGGCR</sequence>
<gene>
    <name evidence="3 5" type="ORF">BDZ99DRAFT_467647</name>
</gene>
<dbReference type="PANTHER" id="PTHR38790">
    <property type="entry name" value="2EXR DOMAIN-CONTAINING PROTEIN-RELATED"/>
    <property type="match status" value="1"/>
</dbReference>
<feature type="region of interest" description="Disordered" evidence="1">
    <location>
        <begin position="1"/>
        <end position="27"/>
    </location>
</feature>
<dbReference type="Proteomes" id="UP000504636">
    <property type="component" value="Unplaced"/>
</dbReference>
<dbReference type="Pfam" id="PF24864">
    <property type="entry name" value="DUF7730"/>
    <property type="match status" value="1"/>
</dbReference>
<dbReference type="GeneID" id="54461956"/>
<dbReference type="EMBL" id="MU003715">
    <property type="protein sequence ID" value="KAF2803909.1"/>
    <property type="molecule type" value="Genomic_DNA"/>
</dbReference>
<proteinExistence type="predicted"/>
<evidence type="ECO:0000256" key="1">
    <source>
        <dbReference type="SAM" id="MobiDB-lite"/>
    </source>
</evidence>
<organism evidence="3">
    <name type="scientific">Mytilinidion resinicola</name>
    <dbReference type="NCBI Taxonomy" id="574789"/>
    <lineage>
        <taxon>Eukaryota</taxon>
        <taxon>Fungi</taxon>
        <taxon>Dikarya</taxon>
        <taxon>Ascomycota</taxon>
        <taxon>Pezizomycotina</taxon>
        <taxon>Dothideomycetes</taxon>
        <taxon>Pleosporomycetidae</taxon>
        <taxon>Mytilinidiales</taxon>
        <taxon>Mytilinidiaceae</taxon>
        <taxon>Mytilinidion</taxon>
    </lineage>
</organism>
<keyword evidence="4" id="KW-1185">Reference proteome</keyword>
<feature type="compositionally biased region" description="Basic and acidic residues" evidence="1">
    <location>
        <begin position="1"/>
        <end position="18"/>
    </location>
</feature>
<evidence type="ECO:0000313" key="4">
    <source>
        <dbReference type="Proteomes" id="UP000504636"/>
    </source>
</evidence>
<protein>
    <recommendedName>
        <fullName evidence="2">DUF7730 domain-containing protein</fullName>
    </recommendedName>
</protein>
<evidence type="ECO:0000313" key="5">
    <source>
        <dbReference type="RefSeq" id="XP_033570873.1"/>
    </source>
</evidence>
<name>A0A6A6Y5L0_9PEZI</name>
<accession>A0A6A6Y5L0</accession>
<feature type="domain" description="DUF7730" evidence="2">
    <location>
        <begin position="89"/>
        <end position="262"/>
    </location>
</feature>
<reference evidence="5" key="2">
    <citation type="submission" date="2020-04" db="EMBL/GenBank/DDBJ databases">
        <authorList>
            <consortium name="NCBI Genome Project"/>
        </authorList>
    </citation>
    <scope>NUCLEOTIDE SEQUENCE</scope>
    <source>
        <strain evidence="5">CBS 304.34</strain>
    </source>
</reference>
<dbReference type="OrthoDB" id="4757095at2759"/>
<dbReference type="InterPro" id="IPR056632">
    <property type="entry name" value="DUF7730"/>
</dbReference>
<dbReference type="AlphaFoldDB" id="A0A6A6Y5L0"/>
<dbReference type="RefSeq" id="XP_033570873.1">
    <property type="nucleotide sequence ID" value="XM_033721063.1"/>
</dbReference>